<dbReference type="OMA" id="VAACFRF"/>
<dbReference type="EC" id="1.2.1.9" evidence="3"/>
<dbReference type="PANTHER" id="PTHR42991">
    <property type="entry name" value="ALDEHYDE DEHYDROGENASE"/>
    <property type="match status" value="1"/>
</dbReference>
<dbReference type="InterPro" id="IPR016161">
    <property type="entry name" value="Ald_DH/histidinol_DH"/>
</dbReference>
<comment type="similarity">
    <text evidence="1">Belongs to the aldehyde dehydrogenase family.</text>
</comment>
<keyword evidence="2" id="KW-0560">Oxidoreductase</keyword>
<dbReference type="GO" id="GO:0008886">
    <property type="term" value="F:glyceraldehyde-3-phosphate dehydrogenase (NADP+) (non-phosphorylating) activity"/>
    <property type="evidence" value="ECO:0007669"/>
    <property type="project" value="UniProtKB-EC"/>
</dbReference>
<dbReference type="Proteomes" id="UP001149090">
    <property type="component" value="Unassembled WGS sequence"/>
</dbReference>
<proteinExistence type="inferred from homology"/>
<accession>A0A9Q0LLW7</accession>
<dbReference type="Pfam" id="PF00171">
    <property type="entry name" value="Aldedh"/>
    <property type="match status" value="1"/>
</dbReference>
<dbReference type="EMBL" id="JAPDFW010000072">
    <property type="protein sequence ID" value="KAJ5073808.1"/>
    <property type="molecule type" value="Genomic_DNA"/>
</dbReference>
<evidence type="ECO:0000256" key="1">
    <source>
        <dbReference type="ARBA" id="ARBA00009986"/>
    </source>
</evidence>
<dbReference type="PANTHER" id="PTHR42991:SF1">
    <property type="entry name" value="ALDEHYDE DEHYDROGENASE"/>
    <property type="match status" value="1"/>
</dbReference>
<dbReference type="OrthoDB" id="310895at2759"/>
<dbReference type="InterPro" id="IPR051020">
    <property type="entry name" value="ALDH-related_metabolic_enz"/>
</dbReference>
<protein>
    <recommendedName>
        <fullName evidence="4">NADP-dependent glyceraldehyde-3-phosphate dehydrogenase</fullName>
        <ecNumber evidence="3">1.2.1.9</ecNumber>
    </recommendedName>
    <alternativeName>
        <fullName evidence="5">Glyceraldehyde-3-phosphate dehydrogenase [NADP(+)]</fullName>
    </alternativeName>
    <alternativeName>
        <fullName evidence="6">Non-phosphorylating glyceraldehyde 3-phosphate dehydrogenase</fullName>
    </alternativeName>
    <alternativeName>
        <fullName evidence="7">Triosephosphate dehydrogenase</fullName>
    </alternativeName>
</protein>
<sequence length="500" mass="56136">MDLIRKQTIKKEVYPLYIAGKQVMTNKFLDVFDKFTEKKIARVSLAEKKEIQEAITTVSKSRKAMNDLPIHARKDILRDIAKQFRERKDELASLITMESGKPIKISQVEMNRAIDTVENCSEEAGRNYGEYQDFGYTKSSQGYQGTTRRFPIGPIAMFSPFNFPINLIVHKIAPAIATGNPFIIKPSPRTPISAIVLGDILANTALPKNSFSVLPMENNLAMELLKDDRMKMVSFTGSDVVGWKIKSLSGKKKVTLELGGDAACVVDKCNCAETDLDTIAKRIIFGAFYQAGQSCISVQRVYLHDTVYNKLKERLIHFTKLLKTVDPMLPDENPLEWNVGPLISTDEAKRVESWVENAKEKKAKVLVGGQRINNFYLPTILEKIHQNSIIAQNEVFGPVFYIEKFSNMKGVITKINKSRYGLQAGLYTNNLKRAFSFYENVECGGVVINDIPSARVDAQVYGGIKDSGMGSEGIRAAMHEMTVPKIMLMKDYGIPKLKKH</sequence>
<dbReference type="InterPro" id="IPR016163">
    <property type="entry name" value="Ald_DH_C"/>
</dbReference>
<evidence type="ECO:0000256" key="2">
    <source>
        <dbReference type="ARBA" id="ARBA00023002"/>
    </source>
</evidence>
<dbReference type="Gene3D" id="3.40.309.10">
    <property type="entry name" value="Aldehyde Dehydrogenase, Chain A, domain 2"/>
    <property type="match status" value="1"/>
</dbReference>
<name>A0A9Q0LLW7_ANAIG</name>
<evidence type="ECO:0000259" key="9">
    <source>
        <dbReference type="Pfam" id="PF00171"/>
    </source>
</evidence>
<evidence type="ECO:0000256" key="4">
    <source>
        <dbReference type="ARBA" id="ARBA00040853"/>
    </source>
</evidence>
<comment type="catalytic activity">
    <reaction evidence="8">
        <text>D-glyceraldehyde 3-phosphate + NADP(+) + H2O = (2R)-3-phosphoglycerate + NADPH + 2 H(+)</text>
        <dbReference type="Rhea" id="RHEA:14669"/>
        <dbReference type="ChEBI" id="CHEBI:15377"/>
        <dbReference type="ChEBI" id="CHEBI:15378"/>
        <dbReference type="ChEBI" id="CHEBI:57783"/>
        <dbReference type="ChEBI" id="CHEBI:58272"/>
        <dbReference type="ChEBI" id="CHEBI:58349"/>
        <dbReference type="ChEBI" id="CHEBI:59776"/>
        <dbReference type="EC" id="1.2.1.9"/>
    </reaction>
</comment>
<evidence type="ECO:0000256" key="5">
    <source>
        <dbReference type="ARBA" id="ARBA00042470"/>
    </source>
</evidence>
<organism evidence="10 11">
    <name type="scientific">Anaeramoeba ignava</name>
    <name type="common">Anaerobic marine amoeba</name>
    <dbReference type="NCBI Taxonomy" id="1746090"/>
    <lineage>
        <taxon>Eukaryota</taxon>
        <taxon>Metamonada</taxon>
        <taxon>Anaeramoebidae</taxon>
        <taxon>Anaeramoeba</taxon>
    </lineage>
</organism>
<evidence type="ECO:0000313" key="11">
    <source>
        <dbReference type="Proteomes" id="UP001149090"/>
    </source>
</evidence>
<evidence type="ECO:0000256" key="3">
    <source>
        <dbReference type="ARBA" id="ARBA00038980"/>
    </source>
</evidence>
<reference evidence="10" key="1">
    <citation type="submission" date="2022-10" db="EMBL/GenBank/DDBJ databases">
        <title>Novel sulphate-reducing endosymbionts in the free-living metamonad Anaeramoeba.</title>
        <authorList>
            <person name="Jerlstrom-Hultqvist J."/>
            <person name="Cepicka I."/>
            <person name="Gallot-Lavallee L."/>
            <person name="Salas-Leiva D."/>
            <person name="Curtis B.A."/>
            <person name="Zahonova K."/>
            <person name="Pipaliya S."/>
            <person name="Dacks J."/>
            <person name="Roger A.J."/>
        </authorList>
    </citation>
    <scope>NUCLEOTIDE SEQUENCE</scope>
    <source>
        <strain evidence="10">BMAN</strain>
    </source>
</reference>
<dbReference type="GO" id="GO:0008911">
    <property type="term" value="F:lactaldehyde dehydrogenase (NAD+) activity"/>
    <property type="evidence" value="ECO:0007669"/>
    <property type="project" value="TreeGrafter"/>
</dbReference>
<dbReference type="InterPro" id="IPR016162">
    <property type="entry name" value="Ald_DH_N"/>
</dbReference>
<evidence type="ECO:0000256" key="6">
    <source>
        <dbReference type="ARBA" id="ARBA00042646"/>
    </source>
</evidence>
<dbReference type="AlphaFoldDB" id="A0A9Q0LLW7"/>
<dbReference type="Gene3D" id="3.40.605.10">
    <property type="entry name" value="Aldehyde Dehydrogenase, Chain A, domain 1"/>
    <property type="match status" value="1"/>
</dbReference>
<dbReference type="InterPro" id="IPR015590">
    <property type="entry name" value="Aldehyde_DH_dom"/>
</dbReference>
<evidence type="ECO:0000313" key="10">
    <source>
        <dbReference type="EMBL" id="KAJ5073808.1"/>
    </source>
</evidence>
<comment type="caution">
    <text evidence="10">The sequence shown here is derived from an EMBL/GenBank/DDBJ whole genome shotgun (WGS) entry which is preliminary data.</text>
</comment>
<keyword evidence="11" id="KW-1185">Reference proteome</keyword>
<evidence type="ECO:0000256" key="8">
    <source>
        <dbReference type="ARBA" id="ARBA00049186"/>
    </source>
</evidence>
<evidence type="ECO:0000256" key="7">
    <source>
        <dbReference type="ARBA" id="ARBA00043052"/>
    </source>
</evidence>
<feature type="domain" description="Aldehyde dehydrogenase" evidence="9">
    <location>
        <begin position="28"/>
        <end position="485"/>
    </location>
</feature>
<gene>
    <name evidence="10" type="ORF">M0811_08372</name>
</gene>
<dbReference type="SUPFAM" id="SSF53720">
    <property type="entry name" value="ALDH-like"/>
    <property type="match status" value="1"/>
</dbReference>